<protein>
    <recommendedName>
        <fullName evidence="4">Glutamate--cysteine ligase</fullName>
        <ecNumber evidence="4">6.3.2.2</ecNumber>
    </recommendedName>
</protein>
<evidence type="ECO:0000313" key="7">
    <source>
        <dbReference type="Proteomes" id="UP000001351"/>
    </source>
</evidence>
<dbReference type="OrthoDB" id="9780152at2"/>
<evidence type="ECO:0000313" key="6">
    <source>
        <dbReference type="EMBL" id="EAU67423.1"/>
    </source>
</evidence>
<dbReference type="eggNOG" id="COG3572">
    <property type="taxonomic scope" value="Bacteria"/>
</dbReference>
<keyword evidence="1 4" id="KW-0436">Ligase</keyword>
<dbReference type="PIRSF" id="PIRSF017901">
    <property type="entry name" value="GCL"/>
    <property type="match status" value="1"/>
</dbReference>
<evidence type="ECO:0000256" key="4">
    <source>
        <dbReference type="PIRNR" id="PIRNR017901"/>
    </source>
</evidence>
<dbReference type="KEGG" id="sur:STAUR_0536"/>
<dbReference type="Proteomes" id="UP000001351">
    <property type="component" value="Chromosome"/>
</dbReference>
<dbReference type="PANTHER" id="PTHR34378:SF1">
    <property type="entry name" value="GLUTAMATE--CYSTEINE LIGASE, CHLOROPLASTIC"/>
    <property type="match status" value="1"/>
</dbReference>
<name>Q095N2_STIAD</name>
<dbReference type="HOGENOM" id="CLU_026610_1_0_7"/>
<dbReference type="EMBL" id="CP002271">
    <property type="protein sequence ID" value="ADO68340.1"/>
    <property type="molecule type" value="Genomic_DNA"/>
</dbReference>
<accession>Q095N2</accession>
<reference evidence="6 8" key="1">
    <citation type="submission" date="2006-04" db="EMBL/GenBank/DDBJ databases">
        <authorList>
            <person name="Nierman W.C."/>
        </authorList>
    </citation>
    <scope>NUCLEOTIDE SEQUENCE [LARGE SCALE GENOMIC DNA]</scope>
    <source>
        <strain evidence="6 8">DW4/3-1</strain>
    </source>
</reference>
<comment type="function">
    <text evidence="4">Catalyzes the synthesis of gamma-glutamylcysteine (gamma-GC).</text>
</comment>
<comment type="catalytic activity">
    <reaction evidence="4">
        <text>L-cysteine + L-glutamate + ATP = gamma-L-glutamyl-L-cysteine + ADP + phosphate + H(+)</text>
        <dbReference type="Rhea" id="RHEA:13285"/>
        <dbReference type="ChEBI" id="CHEBI:15378"/>
        <dbReference type="ChEBI" id="CHEBI:29985"/>
        <dbReference type="ChEBI" id="CHEBI:30616"/>
        <dbReference type="ChEBI" id="CHEBI:35235"/>
        <dbReference type="ChEBI" id="CHEBI:43474"/>
        <dbReference type="ChEBI" id="CHEBI:58173"/>
        <dbReference type="ChEBI" id="CHEBI:456216"/>
        <dbReference type="EC" id="6.3.2.2"/>
    </reaction>
</comment>
<dbReference type="EC" id="6.3.2.2" evidence="4"/>
<comment type="similarity">
    <text evidence="4">Belongs to the glutamate--cysteine ligase type 2 family. EgtA subfamily.</text>
</comment>
<keyword evidence="7" id="KW-1185">Reference proteome</keyword>
<evidence type="ECO:0000313" key="5">
    <source>
        <dbReference type="EMBL" id="ADO68340.1"/>
    </source>
</evidence>
<dbReference type="GO" id="GO:0004357">
    <property type="term" value="F:glutamate-cysteine ligase activity"/>
    <property type="evidence" value="ECO:0007669"/>
    <property type="project" value="UniProtKB-UniRule"/>
</dbReference>
<proteinExistence type="inferred from homology"/>
<dbReference type="Gene3D" id="3.30.590.20">
    <property type="match status" value="1"/>
</dbReference>
<dbReference type="RefSeq" id="WP_002612997.1">
    <property type="nucleotide sequence ID" value="NC_014623.1"/>
</dbReference>
<dbReference type="SUPFAM" id="SSF55931">
    <property type="entry name" value="Glutamine synthetase/guanido kinase"/>
    <property type="match status" value="1"/>
</dbReference>
<dbReference type="InterPro" id="IPR035434">
    <property type="entry name" value="GCL_bact_plant"/>
</dbReference>
<dbReference type="Proteomes" id="UP000032702">
    <property type="component" value="Unassembled WGS sequence"/>
</dbReference>
<dbReference type="InterPro" id="IPR006336">
    <property type="entry name" value="GCS2"/>
</dbReference>
<evidence type="ECO:0000256" key="1">
    <source>
        <dbReference type="ARBA" id="ARBA00022598"/>
    </source>
</evidence>
<dbReference type="STRING" id="378806.STAUR_0536"/>
<keyword evidence="2 4" id="KW-0547">Nucleotide-binding</keyword>
<dbReference type="GO" id="GO:0006750">
    <property type="term" value="P:glutathione biosynthetic process"/>
    <property type="evidence" value="ECO:0007669"/>
    <property type="project" value="UniProtKB-UniRule"/>
</dbReference>
<keyword evidence="3 4" id="KW-0067">ATP-binding</keyword>
<dbReference type="EMBL" id="AAMD01000033">
    <property type="protein sequence ID" value="EAU67423.1"/>
    <property type="molecule type" value="Genomic_DNA"/>
</dbReference>
<evidence type="ECO:0000313" key="8">
    <source>
        <dbReference type="Proteomes" id="UP000032702"/>
    </source>
</evidence>
<reference evidence="5 7" key="2">
    <citation type="journal article" date="2011" name="Mol. Biol. Evol.">
        <title>Comparative genomic analysis of fruiting body formation in Myxococcales.</title>
        <authorList>
            <person name="Huntley S."/>
            <person name="Hamann N."/>
            <person name="Wegener-Feldbrugge S."/>
            <person name="Treuner-Lange A."/>
            <person name="Kube M."/>
            <person name="Reinhardt R."/>
            <person name="Klages S."/>
            <person name="Muller R."/>
            <person name="Ronning C.M."/>
            <person name="Nierman W.C."/>
            <person name="Sogaard-Andersen L."/>
        </authorList>
    </citation>
    <scope>NUCLEOTIDE SEQUENCE [LARGE SCALE GENOMIC DNA]</scope>
    <source>
        <strain evidence="5 7">DW4/3-1</strain>
    </source>
</reference>
<evidence type="ECO:0000256" key="3">
    <source>
        <dbReference type="ARBA" id="ARBA00022840"/>
    </source>
</evidence>
<gene>
    <name evidence="5" type="ordered locus">STAUR_0536</name>
    <name evidence="6" type="ORF">STIAU_1670</name>
</gene>
<dbReference type="GO" id="GO:0005524">
    <property type="term" value="F:ATP binding"/>
    <property type="evidence" value="ECO:0007669"/>
    <property type="project" value="UniProtKB-UniRule"/>
</dbReference>
<sequence>MTVDNRAESKQPLQGITDCIQYFRENERQRAQWKTGIEYELIGLFTDTLGALQYSGPTGASRLLQEFSQVGYDTLKDAGEPIAAVRDGSIITVEPGCQVEFSGRPFKNTLENAAELEQYMAELRKLSAPFGVRFLGVGYRPWGTLDNIEWSPKLRYRIMRPFLLSRGRWSEQTIAMTGSGQVSLDFDSEQTMGEMLRLSLAIQPFVAALYANSPLAEGRETGWKSYRLHLWTDVDPARCGLLRFAFEPGFIEDAYQRYCEWALDVPVMFVRRAGTYHEAGGKTFRAFMTEGINGERATRSDWEDHLTTLFPEVRVKRVIEVRAADGSNTAMMNALPALWKGILYDKEARARAWELVSAIPVDGRVTLMEEVARHALQARTPAGRSARDISKELVHIAADGLKNQIGFSGTPGEEALLAPLMEIAETGRCPADMALDAFRRGGESAVNRYWEVA</sequence>
<organism evidence="6 8">
    <name type="scientific">Stigmatella aurantiaca (strain DW4/3-1)</name>
    <dbReference type="NCBI Taxonomy" id="378806"/>
    <lineage>
        <taxon>Bacteria</taxon>
        <taxon>Pseudomonadati</taxon>
        <taxon>Myxococcota</taxon>
        <taxon>Myxococcia</taxon>
        <taxon>Myxococcales</taxon>
        <taxon>Cystobacterineae</taxon>
        <taxon>Archangiaceae</taxon>
        <taxon>Stigmatella</taxon>
    </lineage>
</organism>
<dbReference type="Pfam" id="PF04107">
    <property type="entry name" value="GCS2"/>
    <property type="match status" value="1"/>
</dbReference>
<dbReference type="PANTHER" id="PTHR34378">
    <property type="entry name" value="GLUTAMATE--CYSTEINE LIGASE, CHLOROPLASTIC"/>
    <property type="match status" value="1"/>
</dbReference>
<evidence type="ECO:0000256" key="2">
    <source>
        <dbReference type="ARBA" id="ARBA00022741"/>
    </source>
</evidence>
<dbReference type="InterPro" id="IPR014746">
    <property type="entry name" value="Gln_synth/guanido_kin_cat_dom"/>
</dbReference>
<dbReference type="AlphaFoldDB" id="Q095N2"/>
<dbReference type="PATRIC" id="fig|378806.16.peg.6670"/>